<gene>
    <name evidence="1" type="ORF">L1987_23819</name>
</gene>
<evidence type="ECO:0000313" key="2">
    <source>
        <dbReference type="Proteomes" id="UP001056120"/>
    </source>
</evidence>
<dbReference type="Proteomes" id="UP001056120">
    <property type="component" value="Linkage Group LG08"/>
</dbReference>
<name>A0ACB9IJK8_9ASTR</name>
<evidence type="ECO:0000313" key="1">
    <source>
        <dbReference type="EMBL" id="KAI3807883.1"/>
    </source>
</evidence>
<accession>A0ACB9IJK8</accession>
<comment type="caution">
    <text evidence="1">The sequence shown here is derived from an EMBL/GenBank/DDBJ whole genome shotgun (WGS) entry which is preliminary data.</text>
</comment>
<keyword evidence="2" id="KW-1185">Reference proteome</keyword>
<sequence>MLVNDDMEASDAQDGIDGEDIKDNVEEFEETLPKWRTKTLFLLKIEAQYYIPQNGLSYDGFVTRREVELAAAVIHDTSD</sequence>
<organism evidence="1 2">
    <name type="scientific">Smallanthus sonchifolius</name>
    <dbReference type="NCBI Taxonomy" id="185202"/>
    <lineage>
        <taxon>Eukaryota</taxon>
        <taxon>Viridiplantae</taxon>
        <taxon>Streptophyta</taxon>
        <taxon>Embryophyta</taxon>
        <taxon>Tracheophyta</taxon>
        <taxon>Spermatophyta</taxon>
        <taxon>Magnoliopsida</taxon>
        <taxon>eudicotyledons</taxon>
        <taxon>Gunneridae</taxon>
        <taxon>Pentapetalae</taxon>
        <taxon>asterids</taxon>
        <taxon>campanulids</taxon>
        <taxon>Asterales</taxon>
        <taxon>Asteraceae</taxon>
        <taxon>Asteroideae</taxon>
        <taxon>Heliantheae alliance</taxon>
        <taxon>Millerieae</taxon>
        <taxon>Smallanthus</taxon>
    </lineage>
</organism>
<reference evidence="2" key="1">
    <citation type="journal article" date="2022" name="Mol. Ecol. Resour.">
        <title>The genomes of chicory, endive, great burdock and yacon provide insights into Asteraceae palaeo-polyploidization history and plant inulin production.</title>
        <authorList>
            <person name="Fan W."/>
            <person name="Wang S."/>
            <person name="Wang H."/>
            <person name="Wang A."/>
            <person name="Jiang F."/>
            <person name="Liu H."/>
            <person name="Zhao H."/>
            <person name="Xu D."/>
            <person name="Zhang Y."/>
        </authorList>
    </citation>
    <scope>NUCLEOTIDE SEQUENCE [LARGE SCALE GENOMIC DNA]</scope>
    <source>
        <strain evidence="2">cv. Yunnan</strain>
    </source>
</reference>
<reference evidence="1 2" key="2">
    <citation type="journal article" date="2022" name="Mol. Ecol. Resour.">
        <title>The genomes of chicory, endive, great burdock and yacon provide insights into Asteraceae paleo-polyploidization history and plant inulin production.</title>
        <authorList>
            <person name="Fan W."/>
            <person name="Wang S."/>
            <person name="Wang H."/>
            <person name="Wang A."/>
            <person name="Jiang F."/>
            <person name="Liu H."/>
            <person name="Zhao H."/>
            <person name="Xu D."/>
            <person name="Zhang Y."/>
        </authorList>
    </citation>
    <scope>NUCLEOTIDE SEQUENCE [LARGE SCALE GENOMIC DNA]</scope>
    <source>
        <strain evidence="2">cv. Yunnan</strain>
        <tissue evidence="1">Leaves</tissue>
    </source>
</reference>
<proteinExistence type="predicted"/>
<dbReference type="EMBL" id="CM042025">
    <property type="protein sequence ID" value="KAI3807883.1"/>
    <property type="molecule type" value="Genomic_DNA"/>
</dbReference>
<protein>
    <submittedName>
        <fullName evidence="1">Uncharacterized protein</fullName>
    </submittedName>
</protein>